<evidence type="ECO:0008006" key="3">
    <source>
        <dbReference type="Google" id="ProtNLM"/>
    </source>
</evidence>
<sequence length="142" mass="16269">MNSWNELEGSTFFNKVFTSPILIGEIELFSINIDNSRPIISMEFDIPEYPNAPPDKWKQSGFNTCRIGLNCSNIEGLLIKNIPTHEKLRIKITSNEKKFRISASSENSLIEFTTKHPLLCGPSAYLNDHFTHEKTKEHENKT</sequence>
<reference evidence="1 2" key="1">
    <citation type="submission" date="2017-11" db="EMBL/GenBank/DDBJ databases">
        <title>Effect of PGPRs.</title>
        <authorList>
            <person name="Oliva R."/>
            <person name="Nong J."/>
            <person name="Roman V."/>
        </authorList>
    </citation>
    <scope>NUCLEOTIDE SEQUENCE [LARGE SCALE GENOMIC DNA]</scope>
    <source>
        <strain evidence="1">Inb918</strain>
    </source>
</reference>
<dbReference type="EMBL" id="CP024646">
    <property type="protein sequence ID" value="AZV26463.1"/>
    <property type="molecule type" value="Genomic_DNA"/>
</dbReference>
<organism evidence="1 2">
    <name type="scientific">Pseudomonas syringae</name>
    <dbReference type="NCBI Taxonomy" id="317"/>
    <lineage>
        <taxon>Bacteria</taxon>
        <taxon>Pseudomonadati</taxon>
        <taxon>Pseudomonadota</taxon>
        <taxon>Gammaproteobacteria</taxon>
        <taxon>Pseudomonadales</taxon>
        <taxon>Pseudomonadaceae</taxon>
        <taxon>Pseudomonas</taxon>
    </lineage>
</organism>
<dbReference type="Proteomes" id="UP000282760">
    <property type="component" value="Chromosome"/>
</dbReference>
<dbReference type="AlphaFoldDB" id="A0A3T0JSS5"/>
<protein>
    <recommendedName>
        <fullName evidence="3">Immunity protein 50 of polymorphic toxin system</fullName>
    </recommendedName>
</protein>
<gene>
    <name evidence="1" type="ORF">CT157_10730</name>
</gene>
<proteinExistence type="predicted"/>
<dbReference type="Pfam" id="PF15594">
    <property type="entry name" value="Imm50"/>
    <property type="match status" value="1"/>
</dbReference>
<dbReference type="InterPro" id="IPR028957">
    <property type="entry name" value="Imm50"/>
</dbReference>
<evidence type="ECO:0000313" key="2">
    <source>
        <dbReference type="Proteomes" id="UP000282760"/>
    </source>
</evidence>
<name>A0A3T0JSS5_PSESX</name>
<evidence type="ECO:0000313" key="1">
    <source>
        <dbReference type="EMBL" id="AZV26463.1"/>
    </source>
</evidence>
<accession>A0A3T0JSS5</accession>